<evidence type="ECO:0000256" key="1">
    <source>
        <dbReference type="PROSITE-ProRule" id="PRU00339"/>
    </source>
</evidence>
<dbReference type="Gene3D" id="1.25.40.10">
    <property type="entry name" value="Tetratricopeptide repeat domain"/>
    <property type="match status" value="1"/>
</dbReference>
<comment type="caution">
    <text evidence="2">The sequence shown here is derived from an EMBL/GenBank/DDBJ whole genome shotgun (WGS) entry which is preliminary data.</text>
</comment>
<dbReference type="PROSITE" id="PS50005">
    <property type="entry name" value="TPR"/>
    <property type="match status" value="1"/>
</dbReference>
<keyword evidence="1" id="KW-0802">TPR repeat</keyword>
<organism evidence="2 3">
    <name type="scientific">Dreissena polymorpha</name>
    <name type="common">Zebra mussel</name>
    <name type="synonym">Mytilus polymorpha</name>
    <dbReference type="NCBI Taxonomy" id="45954"/>
    <lineage>
        <taxon>Eukaryota</taxon>
        <taxon>Metazoa</taxon>
        <taxon>Spiralia</taxon>
        <taxon>Lophotrochozoa</taxon>
        <taxon>Mollusca</taxon>
        <taxon>Bivalvia</taxon>
        <taxon>Autobranchia</taxon>
        <taxon>Heteroconchia</taxon>
        <taxon>Euheterodonta</taxon>
        <taxon>Imparidentia</taxon>
        <taxon>Neoheterodontei</taxon>
        <taxon>Myida</taxon>
        <taxon>Dreissenoidea</taxon>
        <taxon>Dreissenidae</taxon>
        <taxon>Dreissena</taxon>
    </lineage>
</organism>
<protein>
    <recommendedName>
        <fullName evidence="4">Tetratricopeptide repeat protein</fullName>
    </recommendedName>
</protein>
<keyword evidence="3" id="KW-1185">Reference proteome</keyword>
<proteinExistence type="predicted"/>
<dbReference type="Proteomes" id="UP000828390">
    <property type="component" value="Unassembled WGS sequence"/>
</dbReference>
<reference evidence="2" key="2">
    <citation type="submission" date="2020-11" db="EMBL/GenBank/DDBJ databases">
        <authorList>
            <person name="McCartney M.A."/>
            <person name="Auch B."/>
            <person name="Kono T."/>
            <person name="Mallez S."/>
            <person name="Becker A."/>
            <person name="Gohl D.M."/>
            <person name="Silverstein K.A.T."/>
            <person name="Koren S."/>
            <person name="Bechman K.B."/>
            <person name="Herman A."/>
            <person name="Abrahante J.E."/>
            <person name="Garbe J."/>
        </authorList>
    </citation>
    <scope>NUCLEOTIDE SEQUENCE</scope>
    <source>
        <strain evidence="2">Duluth1</strain>
        <tissue evidence="2">Whole animal</tissue>
    </source>
</reference>
<evidence type="ECO:0008006" key="4">
    <source>
        <dbReference type="Google" id="ProtNLM"/>
    </source>
</evidence>
<name>A0A9D4E217_DREPO</name>
<accession>A0A9D4E217</accession>
<dbReference type="InterPro" id="IPR019734">
    <property type="entry name" value="TPR_rpt"/>
</dbReference>
<dbReference type="SUPFAM" id="SSF48452">
    <property type="entry name" value="TPR-like"/>
    <property type="match status" value="1"/>
</dbReference>
<reference evidence="2" key="1">
    <citation type="journal article" date="2019" name="bioRxiv">
        <title>The Genome of the Zebra Mussel, Dreissena polymorpha: A Resource for Invasive Species Research.</title>
        <authorList>
            <person name="McCartney M.A."/>
            <person name="Auch B."/>
            <person name="Kono T."/>
            <person name="Mallez S."/>
            <person name="Zhang Y."/>
            <person name="Obille A."/>
            <person name="Becker A."/>
            <person name="Abrahante J.E."/>
            <person name="Garbe J."/>
            <person name="Badalamenti J.P."/>
            <person name="Herman A."/>
            <person name="Mangelson H."/>
            <person name="Liachko I."/>
            <person name="Sullivan S."/>
            <person name="Sone E.D."/>
            <person name="Koren S."/>
            <person name="Silverstein K.A.T."/>
            <person name="Beckman K.B."/>
            <person name="Gohl D.M."/>
        </authorList>
    </citation>
    <scope>NUCLEOTIDE SEQUENCE</scope>
    <source>
        <strain evidence="2">Duluth1</strain>
        <tissue evidence="2">Whole animal</tissue>
    </source>
</reference>
<evidence type="ECO:0000313" key="2">
    <source>
        <dbReference type="EMBL" id="KAH3770342.1"/>
    </source>
</evidence>
<sequence>MNRNITQKEVSLRNNKDKMWMDGAEIDARPFLHYHQYLTYRGLGERDNQLHAIEVLESYIFDIGNSINLYHPETSLNLLGHCYEMEGDYERALSCYEGSLHLVNTNNAANWHIRRVLHFISG</sequence>
<gene>
    <name evidence="2" type="ORF">DPMN_171627</name>
</gene>
<dbReference type="AlphaFoldDB" id="A0A9D4E217"/>
<evidence type="ECO:0000313" key="3">
    <source>
        <dbReference type="Proteomes" id="UP000828390"/>
    </source>
</evidence>
<dbReference type="InterPro" id="IPR011990">
    <property type="entry name" value="TPR-like_helical_dom_sf"/>
</dbReference>
<feature type="repeat" description="TPR" evidence="1">
    <location>
        <begin position="73"/>
        <end position="106"/>
    </location>
</feature>
<dbReference type="EMBL" id="JAIWYP010000009">
    <property type="protein sequence ID" value="KAH3770342.1"/>
    <property type="molecule type" value="Genomic_DNA"/>
</dbReference>